<dbReference type="InterPro" id="IPR045864">
    <property type="entry name" value="aa-tRNA-synth_II/BPL/LPL"/>
</dbReference>
<dbReference type="InterPro" id="IPR005121">
    <property type="entry name" value="Fdx_antiC-bd"/>
</dbReference>
<dbReference type="InterPro" id="IPR005147">
    <property type="entry name" value="tRNA_synthase_B5-dom"/>
</dbReference>
<feature type="domain" description="TRNA-binding" evidence="17">
    <location>
        <begin position="40"/>
        <end position="155"/>
    </location>
</feature>
<dbReference type="PROSITE" id="PS51483">
    <property type="entry name" value="B5"/>
    <property type="match status" value="1"/>
</dbReference>
<dbReference type="PROSITE" id="PS50886">
    <property type="entry name" value="TRBD"/>
    <property type="match status" value="1"/>
</dbReference>
<evidence type="ECO:0000259" key="17">
    <source>
        <dbReference type="PROSITE" id="PS50886"/>
    </source>
</evidence>
<dbReference type="InterPro" id="IPR004532">
    <property type="entry name" value="Phe-tRNA-ligase_IIc_bsu_bact"/>
</dbReference>
<evidence type="ECO:0000256" key="15">
    <source>
        <dbReference type="HAMAP-Rule" id="MF_00283"/>
    </source>
</evidence>
<dbReference type="GO" id="GO:0000049">
    <property type="term" value="F:tRNA binding"/>
    <property type="evidence" value="ECO:0007669"/>
    <property type="project" value="UniProtKB-UniRule"/>
</dbReference>
<evidence type="ECO:0000256" key="11">
    <source>
        <dbReference type="ARBA" id="ARBA00022884"/>
    </source>
</evidence>
<dbReference type="FunFam" id="3.30.56.10:FF:000002">
    <property type="entry name" value="Phenylalanine--tRNA ligase beta subunit"/>
    <property type="match status" value="1"/>
</dbReference>
<evidence type="ECO:0000256" key="8">
    <source>
        <dbReference type="ARBA" id="ARBA00022741"/>
    </source>
</evidence>
<dbReference type="EMBL" id="CP013655">
    <property type="protein sequence ID" value="ALS38163.1"/>
    <property type="molecule type" value="Genomic_DNA"/>
</dbReference>
<dbReference type="Gene3D" id="3.50.40.10">
    <property type="entry name" value="Phenylalanyl-trna Synthetase, Chain B, domain 3"/>
    <property type="match status" value="1"/>
</dbReference>
<feature type="binding site" evidence="15">
    <location>
        <position position="473"/>
    </location>
    <ligand>
        <name>Mg(2+)</name>
        <dbReference type="ChEBI" id="CHEBI:18420"/>
        <note>shared with alpha subunit</note>
    </ligand>
</feature>
<accession>A0A0U2MYW7</accession>
<dbReference type="InterPro" id="IPR012340">
    <property type="entry name" value="NA-bd_OB-fold"/>
</dbReference>
<evidence type="ECO:0000313" key="21">
    <source>
        <dbReference type="Proteomes" id="UP000067523"/>
    </source>
</evidence>
<dbReference type="GO" id="GO:0006432">
    <property type="term" value="P:phenylalanyl-tRNA aminoacylation"/>
    <property type="evidence" value="ECO:0007669"/>
    <property type="project" value="UniProtKB-UniRule"/>
</dbReference>
<dbReference type="AlphaFoldDB" id="A0A0U2MYW7"/>
<dbReference type="NCBIfam" id="TIGR00472">
    <property type="entry name" value="pheT_bact"/>
    <property type="match status" value="1"/>
</dbReference>
<dbReference type="SMART" id="SM00874">
    <property type="entry name" value="B5"/>
    <property type="match status" value="1"/>
</dbReference>
<keyword evidence="9 15" id="KW-0067">ATP-binding</keyword>
<dbReference type="Pfam" id="PF03147">
    <property type="entry name" value="FDX-ACB"/>
    <property type="match status" value="1"/>
</dbReference>
<evidence type="ECO:0000256" key="14">
    <source>
        <dbReference type="ARBA" id="ARBA00049255"/>
    </source>
</evidence>
<keyword evidence="11 16" id="KW-0694">RNA-binding</keyword>
<reference evidence="21" key="1">
    <citation type="submission" date="2015-12" db="EMBL/GenBank/DDBJ databases">
        <authorList>
            <person name="Lauer A."/>
            <person name="Humrighouse B."/>
            <person name="Loparev V."/>
            <person name="Shewmaker P.L."/>
            <person name="Whitney A.M."/>
            <person name="McLaughlin R.W."/>
        </authorList>
    </citation>
    <scope>NUCLEOTIDE SEQUENCE [LARGE SCALE GENOMIC DNA]</scope>
    <source>
        <strain evidence="21">LMG 26678</strain>
    </source>
</reference>
<dbReference type="Gene3D" id="3.30.930.10">
    <property type="entry name" value="Bira Bifunctional Protein, Domain 2"/>
    <property type="match status" value="1"/>
</dbReference>
<keyword evidence="4 15" id="KW-0963">Cytoplasm</keyword>
<dbReference type="SUPFAM" id="SSF55681">
    <property type="entry name" value="Class II aaRS and biotin synthetases"/>
    <property type="match status" value="1"/>
</dbReference>
<feature type="binding site" evidence="15">
    <location>
        <position position="463"/>
    </location>
    <ligand>
        <name>Mg(2+)</name>
        <dbReference type="ChEBI" id="CHEBI:18420"/>
        <note>shared with alpha subunit</note>
    </ligand>
</feature>
<keyword evidence="5 16" id="KW-0820">tRNA-binding</keyword>
<evidence type="ECO:0000256" key="4">
    <source>
        <dbReference type="ARBA" id="ARBA00022490"/>
    </source>
</evidence>
<dbReference type="InterPro" id="IPR036690">
    <property type="entry name" value="Fdx_antiC-bd_sf"/>
</dbReference>
<dbReference type="InterPro" id="IPR020825">
    <property type="entry name" value="Phe-tRNA_synthase-like_B3/B4"/>
</dbReference>
<evidence type="ECO:0000256" key="3">
    <source>
        <dbReference type="ARBA" id="ARBA00011209"/>
    </source>
</evidence>
<keyword evidence="6 15" id="KW-0436">Ligase</keyword>
<evidence type="ECO:0000256" key="9">
    <source>
        <dbReference type="ARBA" id="ARBA00022840"/>
    </source>
</evidence>
<keyword evidence="21" id="KW-1185">Reference proteome</keyword>
<keyword evidence="7 15" id="KW-0479">Metal-binding</keyword>
<dbReference type="FunFam" id="3.50.40.10:FF:000001">
    <property type="entry name" value="Phenylalanine--tRNA ligase beta subunit"/>
    <property type="match status" value="1"/>
</dbReference>
<comment type="similarity">
    <text evidence="2 15">Belongs to the phenylalanyl-tRNA synthetase beta subunit family. Type 1 subfamily.</text>
</comment>
<evidence type="ECO:0000256" key="5">
    <source>
        <dbReference type="ARBA" id="ARBA00022555"/>
    </source>
</evidence>
<proteinExistence type="inferred from homology"/>
<dbReference type="PANTHER" id="PTHR10947">
    <property type="entry name" value="PHENYLALANYL-TRNA SYNTHETASE BETA CHAIN AND LEUCINE-RICH REPEAT-CONTAINING PROTEIN 47"/>
    <property type="match status" value="1"/>
</dbReference>
<evidence type="ECO:0000259" key="18">
    <source>
        <dbReference type="PROSITE" id="PS51447"/>
    </source>
</evidence>
<dbReference type="InterPro" id="IPR009061">
    <property type="entry name" value="DNA-bd_dom_put_sf"/>
</dbReference>
<dbReference type="SUPFAM" id="SSF50249">
    <property type="entry name" value="Nucleic acid-binding proteins"/>
    <property type="match status" value="1"/>
</dbReference>
<dbReference type="FunFam" id="3.30.930.10:FF:000022">
    <property type="entry name" value="Phenylalanine--tRNA ligase beta subunit"/>
    <property type="match status" value="1"/>
</dbReference>
<name>A0A0U2MYW7_9ENTE</name>
<dbReference type="Pfam" id="PF01588">
    <property type="entry name" value="tRNA_bind"/>
    <property type="match status" value="1"/>
</dbReference>
<feature type="binding site" evidence="15">
    <location>
        <position position="472"/>
    </location>
    <ligand>
        <name>Mg(2+)</name>
        <dbReference type="ChEBI" id="CHEBI:18420"/>
        <note>shared with alpha subunit</note>
    </ligand>
</feature>
<dbReference type="GO" id="GO:0004826">
    <property type="term" value="F:phenylalanine-tRNA ligase activity"/>
    <property type="evidence" value="ECO:0007669"/>
    <property type="project" value="UniProtKB-UniRule"/>
</dbReference>
<dbReference type="Pfam" id="PF03483">
    <property type="entry name" value="B3_4"/>
    <property type="match status" value="1"/>
</dbReference>
<dbReference type="SUPFAM" id="SSF54991">
    <property type="entry name" value="Anticodon-binding domain of PheRS"/>
    <property type="match status" value="1"/>
</dbReference>
<dbReference type="SMART" id="SM00873">
    <property type="entry name" value="B3_4"/>
    <property type="match status" value="1"/>
</dbReference>
<dbReference type="SUPFAM" id="SSF56037">
    <property type="entry name" value="PheT/TilS domain"/>
    <property type="match status" value="1"/>
</dbReference>
<comment type="subcellular location">
    <subcellularLocation>
        <location evidence="1 15">Cytoplasm</location>
    </subcellularLocation>
</comment>
<evidence type="ECO:0000256" key="7">
    <source>
        <dbReference type="ARBA" id="ARBA00022723"/>
    </source>
</evidence>
<dbReference type="GO" id="GO:0009328">
    <property type="term" value="C:phenylalanine-tRNA ligase complex"/>
    <property type="evidence" value="ECO:0007669"/>
    <property type="project" value="TreeGrafter"/>
</dbReference>
<evidence type="ECO:0000256" key="12">
    <source>
        <dbReference type="ARBA" id="ARBA00022917"/>
    </source>
</evidence>
<dbReference type="SMART" id="SM00896">
    <property type="entry name" value="FDX-ACB"/>
    <property type="match status" value="1"/>
</dbReference>
<dbReference type="CDD" id="cd00769">
    <property type="entry name" value="PheRS_beta_core"/>
    <property type="match status" value="1"/>
</dbReference>
<dbReference type="InterPro" id="IPR002547">
    <property type="entry name" value="tRNA-bd_dom"/>
</dbReference>
<dbReference type="Gene3D" id="2.40.50.140">
    <property type="entry name" value="Nucleic acid-binding proteins"/>
    <property type="match status" value="1"/>
</dbReference>
<comment type="cofactor">
    <cofactor evidence="15">
        <name>Mg(2+)</name>
        <dbReference type="ChEBI" id="CHEBI:18420"/>
    </cofactor>
    <text evidence="15">Binds 2 magnesium ions per tetramer.</text>
</comment>
<dbReference type="InterPro" id="IPR045060">
    <property type="entry name" value="Phe-tRNA-ligase_IIc_bsu"/>
</dbReference>
<dbReference type="GO" id="GO:0016740">
    <property type="term" value="F:transferase activity"/>
    <property type="evidence" value="ECO:0007669"/>
    <property type="project" value="UniProtKB-ARBA"/>
</dbReference>
<keyword evidence="12 15" id="KW-0648">Protein biosynthesis</keyword>
<dbReference type="STRING" id="118060.ATZ35_13705"/>
<dbReference type="GO" id="GO:0000287">
    <property type="term" value="F:magnesium ion binding"/>
    <property type="evidence" value="ECO:0007669"/>
    <property type="project" value="UniProtKB-UniRule"/>
</dbReference>
<dbReference type="InterPro" id="IPR005146">
    <property type="entry name" value="B3/B4_tRNA-bd"/>
</dbReference>
<dbReference type="Pfam" id="PF17759">
    <property type="entry name" value="tRNA_synthFbeta"/>
    <property type="match status" value="1"/>
</dbReference>
<feature type="domain" description="B5" evidence="19">
    <location>
        <begin position="410"/>
        <end position="485"/>
    </location>
</feature>
<evidence type="ECO:0000259" key="19">
    <source>
        <dbReference type="PROSITE" id="PS51483"/>
    </source>
</evidence>
<dbReference type="InterPro" id="IPR033714">
    <property type="entry name" value="tRNA_bind_bactPheRS"/>
</dbReference>
<dbReference type="Gene3D" id="3.30.56.10">
    <property type="match status" value="2"/>
</dbReference>
<comment type="subunit">
    <text evidence="3 15">Tetramer of two alpha and two beta subunits.</text>
</comment>
<sequence>MLVSYKWLSEYLDLSKISAKELSDQMSLTGIEVEGVEVPEDGLKKIVVGEVKECVPHPNSDHLSICQVDIGEEELSQIVCGAPNVKEGIKVIVALPGSRITGNQKIKKGKMRGEVSNGMICSLQELGYSDNVIPKAYSDGIYYMPEDAVNGDDVFSYLDMDDHIIELSITPNRADALSMRGVAYEVGAIYRQTPKFNDEPLKEDTSETAADYISVEATDKEDTPAYQIRVIKDVKIAESPLWLQTRLMNEGIRPINNVVDITNYILLLFGQPLHAFDYDKLASKAILVRRGKTGEEIVTLDGETRKVSEENIVITNGQVPVALAGVMGGANSEITDETTTVALESALFNSLSVRRTSKEFNLRSESSSRFEKGINHATIGEAGDVAAAMIAKLAGGTVVSGKAIGSEVTLEEVIVSVTISRINEYLGTKMDQTTVSEIFDTLGFDYVLDQEKYTVTVPPRRWDIKIEADLIEEVARIYGYDNLPSTLPKGETVAGSLTSGQLLVRKIKSLLEGCGASEAISYALTTEEKSRQFMMRESQTTSLQWPMSEERSVLRMNLISGLLDDVAYNVARKNNNIALYEVGRVFYQDNDPKKELPYEENHLGIVLSGNSKVKDWQTKETPVDFYTVKGMLEELFDSVGILNKISYEATKENQDLHPGRTALVKLNDTVIGFIGQVHPTVAKEYEIPETYAAELNLQAIIAEENDALVYQQISKFPAVSRDIALLVDESVTSQELVGTISRNAGKFLQSVHLFDVYQGENIAEGKKSMAYSLTFVNAEATLVDEEINQSMEKVEKALVEQFAVTIR</sequence>
<dbReference type="Pfam" id="PF03484">
    <property type="entry name" value="B5"/>
    <property type="match status" value="1"/>
</dbReference>
<protein>
    <recommendedName>
        <fullName evidence="15">Phenylalanine--tRNA ligase beta subunit</fullName>
        <ecNumber evidence="15">6.1.1.20</ecNumber>
    </recommendedName>
    <alternativeName>
        <fullName evidence="15">Phenylalanyl-tRNA synthetase beta subunit</fullName>
        <shortName evidence="15">PheRS</shortName>
    </alternativeName>
</protein>
<gene>
    <name evidence="15" type="primary">pheT</name>
    <name evidence="20" type="ORF">ATZ35_13705</name>
</gene>
<evidence type="ECO:0000256" key="13">
    <source>
        <dbReference type="ARBA" id="ARBA00023146"/>
    </source>
</evidence>
<feature type="binding site" evidence="15">
    <location>
        <position position="469"/>
    </location>
    <ligand>
        <name>Mg(2+)</name>
        <dbReference type="ChEBI" id="CHEBI:18420"/>
        <note>shared with alpha subunit</note>
    </ligand>
</feature>
<feature type="domain" description="FDX-ACB" evidence="18">
    <location>
        <begin position="714"/>
        <end position="807"/>
    </location>
</feature>
<dbReference type="KEGG" id="erx:ATZ35_13705"/>
<dbReference type="RefSeq" id="WP_208927752.1">
    <property type="nucleotide sequence ID" value="NZ_CP013655.1"/>
</dbReference>
<comment type="catalytic activity">
    <reaction evidence="14 15">
        <text>tRNA(Phe) + L-phenylalanine + ATP = L-phenylalanyl-tRNA(Phe) + AMP + diphosphate + H(+)</text>
        <dbReference type="Rhea" id="RHEA:19413"/>
        <dbReference type="Rhea" id="RHEA-COMP:9668"/>
        <dbReference type="Rhea" id="RHEA-COMP:9699"/>
        <dbReference type="ChEBI" id="CHEBI:15378"/>
        <dbReference type="ChEBI" id="CHEBI:30616"/>
        <dbReference type="ChEBI" id="CHEBI:33019"/>
        <dbReference type="ChEBI" id="CHEBI:58095"/>
        <dbReference type="ChEBI" id="CHEBI:78442"/>
        <dbReference type="ChEBI" id="CHEBI:78531"/>
        <dbReference type="ChEBI" id="CHEBI:456215"/>
        <dbReference type="EC" id="6.1.1.20"/>
    </reaction>
</comment>
<dbReference type="FunFam" id="3.30.70.380:FF:000001">
    <property type="entry name" value="Phenylalanine--tRNA ligase beta subunit"/>
    <property type="match status" value="1"/>
</dbReference>
<evidence type="ECO:0000256" key="6">
    <source>
        <dbReference type="ARBA" id="ARBA00022598"/>
    </source>
</evidence>
<dbReference type="HAMAP" id="MF_00283">
    <property type="entry name" value="Phe_tRNA_synth_beta1"/>
    <property type="match status" value="1"/>
</dbReference>
<dbReference type="Gene3D" id="3.30.70.380">
    <property type="entry name" value="Ferrodoxin-fold anticodon-binding domain"/>
    <property type="match status" value="1"/>
</dbReference>
<dbReference type="InterPro" id="IPR041616">
    <property type="entry name" value="PheRS_beta_core"/>
</dbReference>
<dbReference type="GO" id="GO:0140096">
    <property type="term" value="F:catalytic activity, acting on a protein"/>
    <property type="evidence" value="ECO:0007669"/>
    <property type="project" value="UniProtKB-ARBA"/>
</dbReference>
<dbReference type="FunFam" id="2.40.50.140:FF:000045">
    <property type="entry name" value="Phenylalanine--tRNA ligase beta subunit"/>
    <property type="match status" value="1"/>
</dbReference>
<dbReference type="PANTHER" id="PTHR10947:SF0">
    <property type="entry name" value="PHENYLALANINE--TRNA LIGASE BETA SUBUNIT"/>
    <property type="match status" value="1"/>
</dbReference>
<dbReference type="SUPFAM" id="SSF46955">
    <property type="entry name" value="Putative DNA-binding domain"/>
    <property type="match status" value="1"/>
</dbReference>
<keyword evidence="10 15" id="KW-0460">Magnesium</keyword>
<dbReference type="CDD" id="cd02796">
    <property type="entry name" value="tRNA_bind_bactPheRS"/>
    <property type="match status" value="1"/>
</dbReference>
<dbReference type="EC" id="6.1.1.20" evidence="15"/>
<keyword evidence="13 15" id="KW-0030">Aminoacyl-tRNA synthetase</keyword>
<organism evidence="20 21">
    <name type="scientific">Enterococcus rotai</name>
    <dbReference type="NCBI Taxonomy" id="118060"/>
    <lineage>
        <taxon>Bacteria</taxon>
        <taxon>Bacillati</taxon>
        <taxon>Bacillota</taxon>
        <taxon>Bacilli</taxon>
        <taxon>Lactobacillales</taxon>
        <taxon>Enterococcaceae</taxon>
        <taxon>Enterococcus</taxon>
    </lineage>
</organism>
<dbReference type="GO" id="GO:0005524">
    <property type="term" value="F:ATP binding"/>
    <property type="evidence" value="ECO:0007669"/>
    <property type="project" value="UniProtKB-UniRule"/>
</dbReference>
<evidence type="ECO:0000256" key="16">
    <source>
        <dbReference type="PROSITE-ProRule" id="PRU00209"/>
    </source>
</evidence>
<dbReference type="PROSITE" id="PS51447">
    <property type="entry name" value="FDX_ACB"/>
    <property type="match status" value="1"/>
</dbReference>
<keyword evidence="8 15" id="KW-0547">Nucleotide-binding</keyword>
<evidence type="ECO:0000256" key="2">
    <source>
        <dbReference type="ARBA" id="ARBA00008653"/>
    </source>
</evidence>
<evidence type="ECO:0000313" key="20">
    <source>
        <dbReference type="EMBL" id="ALS38163.1"/>
    </source>
</evidence>
<evidence type="ECO:0000256" key="1">
    <source>
        <dbReference type="ARBA" id="ARBA00004496"/>
    </source>
</evidence>
<dbReference type="NCBIfam" id="NF045760">
    <property type="entry name" value="YtpR"/>
    <property type="match status" value="1"/>
</dbReference>
<evidence type="ECO:0000256" key="10">
    <source>
        <dbReference type="ARBA" id="ARBA00022842"/>
    </source>
</evidence>
<dbReference type="Proteomes" id="UP000067523">
    <property type="component" value="Chromosome"/>
</dbReference>